<evidence type="ECO:0000313" key="2">
    <source>
        <dbReference type="EMBL" id="MBB4141305.1"/>
    </source>
</evidence>
<evidence type="ECO:0000259" key="1">
    <source>
        <dbReference type="Pfam" id="PF01738"/>
    </source>
</evidence>
<dbReference type="EC" id="3.1.1.45" evidence="2"/>
<proteinExistence type="predicted"/>
<keyword evidence="3" id="KW-1185">Reference proteome</keyword>
<dbReference type="RefSeq" id="WP_183500795.1">
    <property type="nucleotide sequence ID" value="NZ_BAABCO010000003.1"/>
</dbReference>
<feature type="domain" description="Dienelactone hydrolase" evidence="1">
    <location>
        <begin position="14"/>
        <end position="246"/>
    </location>
</feature>
<dbReference type="InterPro" id="IPR002925">
    <property type="entry name" value="Dienelactn_hydro"/>
</dbReference>
<dbReference type="PANTHER" id="PTHR46623">
    <property type="entry name" value="CARBOXYMETHYLENEBUTENOLIDASE-RELATED"/>
    <property type="match status" value="1"/>
</dbReference>
<dbReference type="Proteomes" id="UP000549113">
    <property type="component" value="Unassembled WGS sequence"/>
</dbReference>
<sequence length="249" mass="26593">MTLITIAGQDGPVEAWLARPDGAAGTAEPRAVLLFMDALGLRPRIHEMADRIAGWGYVVLAPNVFYRSGTADETSPRNDLRQPGAREAFFGEAAPRMDALTSELSRADTANYIAALQELSGASSVAVNGYCMGVRLALRAAGDHPDVVRVATGFHGGALVTDAADSPHLSLRSARAAVMLRHGDDDPSMPPAAMAEIDRISRVAGVELSQDVYAGAPHGYSMSDTSMYDEAAAERHFGELRRWLDTRLT</sequence>
<dbReference type="SUPFAM" id="SSF53474">
    <property type="entry name" value="alpha/beta-Hydrolases"/>
    <property type="match status" value="1"/>
</dbReference>
<organism evidence="2 3">
    <name type="scientific">Microbacterium invictum</name>
    <dbReference type="NCBI Taxonomy" id="515415"/>
    <lineage>
        <taxon>Bacteria</taxon>
        <taxon>Bacillati</taxon>
        <taxon>Actinomycetota</taxon>
        <taxon>Actinomycetes</taxon>
        <taxon>Micrococcales</taxon>
        <taxon>Microbacteriaceae</taxon>
        <taxon>Microbacterium</taxon>
    </lineage>
</organism>
<keyword evidence="2" id="KW-0378">Hydrolase</keyword>
<evidence type="ECO:0000313" key="3">
    <source>
        <dbReference type="Proteomes" id="UP000549113"/>
    </source>
</evidence>
<comment type="caution">
    <text evidence="2">The sequence shown here is derived from an EMBL/GenBank/DDBJ whole genome shotgun (WGS) entry which is preliminary data.</text>
</comment>
<dbReference type="AlphaFoldDB" id="A0AA40SRX1"/>
<dbReference type="GO" id="GO:0008806">
    <property type="term" value="F:carboxymethylenebutenolidase activity"/>
    <property type="evidence" value="ECO:0007669"/>
    <property type="project" value="UniProtKB-EC"/>
</dbReference>
<protein>
    <submittedName>
        <fullName evidence="2">Carboxymethylenebutenolidase</fullName>
        <ecNumber evidence="2">3.1.1.45</ecNumber>
    </submittedName>
</protein>
<gene>
    <name evidence="2" type="ORF">BKA10_003099</name>
</gene>
<dbReference type="EMBL" id="JACIFH010000001">
    <property type="protein sequence ID" value="MBB4141305.1"/>
    <property type="molecule type" value="Genomic_DNA"/>
</dbReference>
<dbReference type="InterPro" id="IPR029058">
    <property type="entry name" value="AB_hydrolase_fold"/>
</dbReference>
<dbReference type="Gene3D" id="3.40.50.1820">
    <property type="entry name" value="alpha/beta hydrolase"/>
    <property type="match status" value="1"/>
</dbReference>
<dbReference type="PANTHER" id="PTHR46623:SF10">
    <property type="entry name" value="CARBOXYMETHYLENEBUTENOLIDASE HOMOLOG"/>
    <property type="match status" value="1"/>
</dbReference>
<name>A0AA40SRX1_9MICO</name>
<dbReference type="Pfam" id="PF01738">
    <property type="entry name" value="DLH"/>
    <property type="match status" value="1"/>
</dbReference>
<reference evidence="2 3" key="1">
    <citation type="submission" date="2020-08" db="EMBL/GenBank/DDBJ databases">
        <title>Sequencing the genomes of 1000 actinobacteria strains.</title>
        <authorList>
            <person name="Klenk H.-P."/>
        </authorList>
    </citation>
    <scope>NUCLEOTIDE SEQUENCE [LARGE SCALE GENOMIC DNA]</scope>
    <source>
        <strain evidence="2 3">DSM 19600</strain>
    </source>
</reference>
<accession>A0AA40SRX1</accession>
<dbReference type="InterPro" id="IPR051049">
    <property type="entry name" value="Dienelactone_hydrolase-like"/>
</dbReference>